<dbReference type="InterPro" id="IPR051419">
    <property type="entry name" value="Lys/N-term_MeTrsfase_sf"/>
</dbReference>
<evidence type="ECO:0000256" key="3">
    <source>
        <dbReference type="ARBA" id="ARBA00022679"/>
    </source>
</evidence>
<dbReference type="OrthoDB" id="411785at2759"/>
<dbReference type="Gene3D" id="3.40.50.150">
    <property type="entry name" value="Vaccinia Virus protein VP39"/>
    <property type="match status" value="1"/>
</dbReference>
<organism evidence="4 5">
    <name type="scientific">Aspergillus steynii IBT 23096</name>
    <dbReference type="NCBI Taxonomy" id="1392250"/>
    <lineage>
        <taxon>Eukaryota</taxon>
        <taxon>Fungi</taxon>
        <taxon>Dikarya</taxon>
        <taxon>Ascomycota</taxon>
        <taxon>Pezizomycotina</taxon>
        <taxon>Eurotiomycetes</taxon>
        <taxon>Eurotiomycetidae</taxon>
        <taxon>Eurotiales</taxon>
        <taxon>Aspergillaceae</taxon>
        <taxon>Aspergillus</taxon>
        <taxon>Aspergillus subgen. Circumdati</taxon>
    </lineage>
</organism>
<evidence type="ECO:0000313" key="5">
    <source>
        <dbReference type="Proteomes" id="UP000234275"/>
    </source>
</evidence>
<dbReference type="VEuPathDB" id="FungiDB:P170DRAFT_469503"/>
<keyword evidence="5" id="KW-1185">Reference proteome</keyword>
<evidence type="ECO:0000256" key="1">
    <source>
        <dbReference type="ARBA" id="ARBA00008361"/>
    </source>
</evidence>
<dbReference type="EMBL" id="MSFO01000001">
    <property type="protein sequence ID" value="PLB54033.1"/>
    <property type="molecule type" value="Genomic_DNA"/>
</dbReference>
<dbReference type="RefSeq" id="XP_024709335.1">
    <property type="nucleotide sequence ID" value="XM_024852641.1"/>
</dbReference>
<dbReference type="GO" id="GO:0008168">
    <property type="term" value="F:methyltransferase activity"/>
    <property type="evidence" value="ECO:0007669"/>
    <property type="project" value="UniProtKB-KW"/>
</dbReference>
<accession>A0A2I2GMD0</accession>
<name>A0A2I2GMD0_9EURO</name>
<dbReference type="PANTHER" id="PTHR12176:SF84">
    <property type="entry name" value="METHYLTRANSFERASE DOMAIN-CONTAINING PROTEIN"/>
    <property type="match status" value="1"/>
</dbReference>
<protein>
    <recommendedName>
        <fullName evidence="6">Methyltransferase domain-containing protein</fullName>
    </recommendedName>
</protein>
<dbReference type="GeneID" id="36560339"/>
<dbReference type="STRING" id="1392250.A0A2I2GMD0"/>
<gene>
    <name evidence="4" type="ORF">P170DRAFT_469503</name>
</gene>
<comment type="caution">
    <text evidence="4">The sequence shown here is derived from an EMBL/GenBank/DDBJ whole genome shotgun (WGS) entry which is preliminary data.</text>
</comment>
<dbReference type="PANTHER" id="PTHR12176">
    <property type="entry name" value="SAM-DEPENDENT METHYLTRANSFERASE SUPERFAMILY PROTEIN"/>
    <property type="match status" value="1"/>
</dbReference>
<keyword evidence="3" id="KW-0808">Transferase</keyword>
<dbReference type="Proteomes" id="UP000234275">
    <property type="component" value="Unassembled WGS sequence"/>
</dbReference>
<keyword evidence="2" id="KW-0489">Methyltransferase</keyword>
<dbReference type="InterPro" id="IPR029063">
    <property type="entry name" value="SAM-dependent_MTases_sf"/>
</dbReference>
<dbReference type="AlphaFoldDB" id="A0A2I2GMD0"/>
<proteinExistence type="inferred from homology"/>
<sequence length="262" mass="28859">MATPSSGRTHTKLTGTPDYDDPQYWDTKFATGRDVGEWLNPGESLVDAVVSDLETRSSFAVDATPRVLHLGPGISKLGLKLRDAFTKRQWPGNGIVNVDFSAEAVRLGREAESKEDASHAMHWLRADLRSWDDMSALSSLGPFDVILEKSTSDAIATGPSPCFSPETAPADICPTVRRILEHNGVTTMSPVELLGLHLAALTRPGATWATLSYSAMRFDNLGLLTEYWEQVSRTPVKAPQGETSAFAFTPEVFHWIYILRRR</sequence>
<dbReference type="FunFam" id="3.40.50.150:FF:000626">
    <property type="entry name" value="Uncharacterized protein"/>
    <property type="match status" value="1"/>
</dbReference>
<evidence type="ECO:0000256" key="2">
    <source>
        <dbReference type="ARBA" id="ARBA00022603"/>
    </source>
</evidence>
<dbReference type="GO" id="GO:0032259">
    <property type="term" value="P:methylation"/>
    <property type="evidence" value="ECO:0007669"/>
    <property type="project" value="UniProtKB-KW"/>
</dbReference>
<comment type="similarity">
    <text evidence="1">Belongs to the methyltransferase superfamily.</text>
</comment>
<dbReference type="SUPFAM" id="SSF53335">
    <property type="entry name" value="S-adenosyl-L-methionine-dependent methyltransferases"/>
    <property type="match status" value="1"/>
</dbReference>
<evidence type="ECO:0008006" key="6">
    <source>
        <dbReference type="Google" id="ProtNLM"/>
    </source>
</evidence>
<reference evidence="4 5" key="1">
    <citation type="submission" date="2016-12" db="EMBL/GenBank/DDBJ databases">
        <title>The genomes of Aspergillus section Nigri reveals drivers in fungal speciation.</title>
        <authorList>
            <consortium name="DOE Joint Genome Institute"/>
            <person name="Vesth T.C."/>
            <person name="Nybo J."/>
            <person name="Theobald S."/>
            <person name="Brandl J."/>
            <person name="Frisvad J.C."/>
            <person name="Nielsen K.F."/>
            <person name="Lyhne E.K."/>
            <person name="Kogle M.E."/>
            <person name="Kuo A."/>
            <person name="Riley R."/>
            <person name="Clum A."/>
            <person name="Nolan M."/>
            <person name="Lipzen A."/>
            <person name="Salamov A."/>
            <person name="Henrissat B."/>
            <person name="Wiebenga A."/>
            <person name="De Vries R.P."/>
            <person name="Grigoriev I.V."/>
            <person name="Mortensen U.H."/>
            <person name="Andersen M.R."/>
            <person name="Baker S.E."/>
        </authorList>
    </citation>
    <scope>NUCLEOTIDE SEQUENCE [LARGE SCALE GENOMIC DNA]</scope>
    <source>
        <strain evidence="4 5">IBT 23096</strain>
    </source>
</reference>
<evidence type="ECO:0000313" key="4">
    <source>
        <dbReference type="EMBL" id="PLB54033.1"/>
    </source>
</evidence>